<dbReference type="GO" id="GO:0030246">
    <property type="term" value="F:carbohydrate binding"/>
    <property type="evidence" value="ECO:0007669"/>
    <property type="project" value="InterPro"/>
</dbReference>
<gene>
    <name evidence="1" type="ORF">DWY77_09675</name>
</gene>
<name>A0A412CCT3_9FIRM</name>
<proteinExistence type="predicted"/>
<dbReference type="InterPro" id="IPR011013">
    <property type="entry name" value="Gal_mutarotase_sf_dom"/>
</dbReference>
<accession>A0A412CCT3</accession>
<dbReference type="Proteomes" id="UP000286147">
    <property type="component" value="Unassembled WGS sequence"/>
</dbReference>
<dbReference type="Gene3D" id="2.70.98.10">
    <property type="match status" value="1"/>
</dbReference>
<evidence type="ECO:0000313" key="2">
    <source>
        <dbReference type="Proteomes" id="UP000286147"/>
    </source>
</evidence>
<dbReference type="CDD" id="cd09269">
    <property type="entry name" value="deoxyribose_mutarotase"/>
    <property type="match status" value="1"/>
</dbReference>
<protein>
    <submittedName>
        <fullName evidence="1">DUF4432 family protein</fullName>
    </submittedName>
</protein>
<organism evidence="1 2">
    <name type="scientific">Megamonas rupellensis</name>
    <dbReference type="NCBI Taxonomy" id="491921"/>
    <lineage>
        <taxon>Bacteria</taxon>
        <taxon>Bacillati</taxon>
        <taxon>Bacillota</taxon>
        <taxon>Negativicutes</taxon>
        <taxon>Selenomonadales</taxon>
        <taxon>Selenomonadaceae</taxon>
        <taxon>Megamonas</taxon>
    </lineage>
</organism>
<dbReference type="SUPFAM" id="SSF74650">
    <property type="entry name" value="Galactose mutarotase-like"/>
    <property type="match status" value="1"/>
</dbReference>
<dbReference type="GO" id="GO:0003824">
    <property type="term" value="F:catalytic activity"/>
    <property type="evidence" value="ECO:0007669"/>
    <property type="project" value="InterPro"/>
</dbReference>
<dbReference type="RefSeq" id="WP_118036314.1">
    <property type="nucleotide sequence ID" value="NZ_QRTP01000029.1"/>
</dbReference>
<dbReference type="EMBL" id="QRTP01000029">
    <property type="protein sequence ID" value="RGQ79490.1"/>
    <property type="molecule type" value="Genomic_DNA"/>
</dbReference>
<dbReference type="GO" id="GO:0005975">
    <property type="term" value="P:carbohydrate metabolic process"/>
    <property type="evidence" value="ECO:0007669"/>
    <property type="project" value="InterPro"/>
</dbReference>
<evidence type="ECO:0000313" key="1">
    <source>
        <dbReference type="EMBL" id="RGQ79490.1"/>
    </source>
</evidence>
<dbReference type="InterPro" id="IPR014718">
    <property type="entry name" value="GH-type_carb-bd"/>
</dbReference>
<comment type="caution">
    <text evidence="1">The sequence shown here is derived from an EMBL/GenBank/DDBJ whole genome shotgun (WGS) entry which is preliminary data.</text>
</comment>
<reference evidence="1 2" key="1">
    <citation type="submission" date="2018-08" db="EMBL/GenBank/DDBJ databases">
        <title>A genome reference for cultivated species of the human gut microbiota.</title>
        <authorList>
            <person name="Zou Y."/>
            <person name="Xue W."/>
            <person name="Luo G."/>
        </authorList>
    </citation>
    <scope>NUCLEOTIDE SEQUENCE [LARGE SCALE GENOMIC DNA]</scope>
    <source>
        <strain evidence="1 2">AF27-12</strain>
    </source>
</reference>
<sequence length="340" mass="39087">MKTIIFLNKEWFTSEDKVILSNEYFNIKIFKYPSGIEGLTLENKKGYITLLPYMGQIIWDAKFNGIDLTMKNMFNKPKKAKCIVDTYGCFAFHSGLLSNGCPSPEDTHPMHGEFSCADMDKVWIEINNNEVTIVSEYEYCQGFGYHYIAQPSITLKADETCFNINMKVKNLTSIEMPLQYMCHMNYAYVENGEISSNIPDSAFKLRETIPAHVKPTKKWIEYNNRIKEMQKNNKTLTKLEQADMYDPEIVFMADDIYKYGEKAVFEIDSPKGYGFKTEFSTKDFTSATRWILYNGDQQVSAFVLPATCRPEGFLAAKKANTLVMVQPNEEKEFSVLTGLK</sequence>
<dbReference type="AlphaFoldDB" id="A0A412CCT3"/>